<keyword evidence="3" id="KW-1185">Reference proteome</keyword>
<proteinExistence type="predicted"/>
<dbReference type="RefSeq" id="WP_305975653.1">
    <property type="nucleotide sequence ID" value="NZ_JAPJDZ010000022.1"/>
</dbReference>
<sequence>MMMKIVFFCSVLVSLCLLQSVSAGQINDLYQADVAAEGGNDVWQQQALIQVLIRVSGKADIDLVPEIKEESKRASVYIKQFKSVRTADGNRMRVLLDASKVNQLLQQHNIAVWGALRPDILVWQIKQKEGERTFVRRADQPLNVALHQAFLFAGLPLLQPLYDMDDLLNLSETDVWAGFWQQINQASVRYGADVILAVTVDEVSENDKTLLRLSWQRQDSGRTFRDTVTAADEQSLMHNFASVLASQLAERYATLMSEQHSADIELVIQNVTNLTDLVRVQQLLQQMVGVTNVTISRFETDQAYYRLQTNIGAEGLMNALKFNPQFKLKDMTTMLDNAALNTALQPVLASFEYIKP</sequence>
<organism evidence="2 3">
    <name type="scientific">Rheinheimera baltica</name>
    <dbReference type="NCBI Taxonomy" id="67576"/>
    <lineage>
        <taxon>Bacteria</taxon>
        <taxon>Pseudomonadati</taxon>
        <taxon>Pseudomonadota</taxon>
        <taxon>Gammaproteobacteria</taxon>
        <taxon>Chromatiales</taxon>
        <taxon>Chromatiaceae</taxon>
        <taxon>Rheinheimera</taxon>
    </lineage>
</organism>
<name>A0ABT9HYZ3_9GAMM</name>
<protein>
    <submittedName>
        <fullName evidence="2">DUF2066 domain-containing protein</fullName>
    </submittedName>
</protein>
<accession>A0ABT9HYZ3</accession>
<evidence type="ECO:0000313" key="2">
    <source>
        <dbReference type="EMBL" id="MDP5136326.1"/>
    </source>
</evidence>
<feature type="signal peptide" evidence="1">
    <location>
        <begin position="1"/>
        <end position="23"/>
    </location>
</feature>
<reference evidence="2 3" key="1">
    <citation type="submission" date="2022-11" db="EMBL/GenBank/DDBJ databases">
        <title>Viruses from the air-sea interface of a natural surface slick.</title>
        <authorList>
            <person name="Rahlff J."/>
            <person name="Holmfeldt K."/>
        </authorList>
    </citation>
    <scope>NUCLEOTIDE SEQUENCE [LARGE SCALE GENOMIC DNA]</scope>
    <source>
        <strain evidence="2 3">SMS4</strain>
    </source>
</reference>
<comment type="caution">
    <text evidence="2">The sequence shown here is derived from an EMBL/GenBank/DDBJ whole genome shotgun (WGS) entry which is preliminary data.</text>
</comment>
<dbReference type="EMBL" id="JAPJDZ010000022">
    <property type="protein sequence ID" value="MDP5136326.1"/>
    <property type="molecule type" value="Genomic_DNA"/>
</dbReference>
<feature type="chain" id="PRO_5045290636" evidence="1">
    <location>
        <begin position="24"/>
        <end position="356"/>
    </location>
</feature>
<evidence type="ECO:0000313" key="3">
    <source>
        <dbReference type="Proteomes" id="UP001231109"/>
    </source>
</evidence>
<evidence type="ECO:0000256" key="1">
    <source>
        <dbReference type="SAM" id="SignalP"/>
    </source>
</evidence>
<dbReference type="InterPro" id="IPR018642">
    <property type="entry name" value="DUF2066"/>
</dbReference>
<dbReference type="Pfam" id="PF09839">
    <property type="entry name" value="DUF2066"/>
    <property type="match status" value="1"/>
</dbReference>
<keyword evidence="1" id="KW-0732">Signal</keyword>
<dbReference type="Proteomes" id="UP001231109">
    <property type="component" value="Unassembled WGS sequence"/>
</dbReference>
<gene>
    <name evidence="2" type="ORF">ORJ04_10230</name>
</gene>